<dbReference type="Proteomes" id="UP001177023">
    <property type="component" value="Unassembled WGS sequence"/>
</dbReference>
<sequence>MPDLYTSYFDLHGNMTISEDCKVIAETTKTCPGNKCIYAFVDSGLVGFMHIRNCAPPKYLENWETGRRVVNGSTWFHACESERCNKLQLWELKAGDQAGLQQMLFEVNPYGHRPGPNDFCSIGMSNWKGRALRVHYSLIQNSPYQSRKFWSRKLKSERPLMISRVPLRFERLDDD</sequence>
<name>A0AA36FYR9_9BILA</name>
<gene>
    <name evidence="1" type="ORF">MSPICULIGERA_LOCUS10476</name>
</gene>
<accession>A0AA36FYR9</accession>
<dbReference type="EMBL" id="CATQJA010002590">
    <property type="protein sequence ID" value="CAJ0572082.1"/>
    <property type="molecule type" value="Genomic_DNA"/>
</dbReference>
<evidence type="ECO:0000313" key="1">
    <source>
        <dbReference type="EMBL" id="CAJ0572082.1"/>
    </source>
</evidence>
<comment type="caution">
    <text evidence="1">The sequence shown here is derived from an EMBL/GenBank/DDBJ whole genome shotgun (WGS) entry which is preliminary data.</text>
</comment>
<feature type="non-terminal residue" evidence="1">
    <location>
        <position position="1"/>
    </location>
</feature>
<organism evidence="1 2">
    <name type="scientific">Mesorhabditis spiculigera</name>
    <dbReference type="NCBI Taxonomy" id="96644"/>
    <lineage>
        <taxon>Eukaryota</taxon>
        <taxon>Metazoa</taxon>
        <taxon>Ecdysozoa</taxon>
        <taxon>Nematoda</taxon>
        <taxon>Chromadorea</taxon>
        <taxon>Rhabditida</taxon>
        <taxon>Rhabditina</taxon>
        <taxon>Rhabditomorpha</taxon>
        <taxon>Rhabditoidea</taxon>
        <taxon>Rhabditidae</taxon>
        <taxon>Mesorhabditinae</taxon>
        <taxon>Mesorhabditis</taxon>
    </lineage>
</organism>
<proteinExistence type="predicted"/>
<evidence type="ECO:0000313" key="2">
    <source>
        <dbReference type="Proteomes" id="UP001177023"/>
    </source>
</evidence>
<reference evidence="1" key="1">
    <citation type="submission" date="2023-06" db="EMBL/GenBank/DDBJ databases">
        <authorList>
            <person name="Delattre M."/>
        </authorList>
    </citation>
    <scope>NUCLEOTIDE SEQUENCE</scope>
    <source>
        <strain evidence="1">AF72</strain>
    </source>
</reference>
<dbReference type="AlphaFoldDB" id="A0AA36FYR9"/>
<keyword evidence="2" id="KW-1185">Reference proteome</keyword>
<protein>
    <submittedName>
        <fullName evidence="1">Uncharacterized protein</fullName>
    </submittedName>
</protein>